<evidence type="ECO:0000313" key="5">
    <source>
        <dbReference type="EMBL" id="TKW61672.1"/>
    </source>
</evidence>
<dbReference type="GO" id="GO:0005886">
    <property type="term" value="C:plasma membrane"/>
    <property type="evidence" value="ECO:0007669"/>
    <property type="project" value="TreeGrafter"/>
</dbReference>
<gene>
    <name evidence="5" type="ORF">DI628_03325</name>
</gene>
<organism evidence="5 6">
    <name type="scientific">Blastochloris viridis</name>
    <name type="common">Rhodopseudomonas viridis</name>
    <dbReference type="NCBI Taxonomy" id="1079"/>
    <lineage>
        <taxon>Bacteria</taxon>
        <taxon>Pseudomonadati</taxon>
        <taxon>Pseudomonadota</taxon>
        <taxon>Alphaproteobacteria</taxon>
        <taxon>Hyphomicrobiales</taxon>
        <taxon>Blastochloridaceae</taxon>
        <taxon>Blastochloris</taxon>
    </lineage>
</organism>
<feature type="domain" description="AAA+ ATPase" evidence="4">
    <location>
        <begin position="299"/>
        <end position="428"/>
    </location>
</feature>
<dbReference type="GO" id="GO:0005524">
    <property type="term" value="F:ATP binding"/>
    <property type="evidence" value="ECO:0007669"/>
    <property type="project" value="UniProtKB-KW"/>
</dbReference>
<dbReference type="InterPro" id="IPR027417">
    <property type="entry name" value="P-loop_NTPase"/>
</dbReference>
<proteinExistence type="inferred from homology"/>
<dbReference type="SUPFAM" id="SSF52540">
    <property type="entry name" value="P-loop containing nucleoside triphosphate hydrolases"/>
    <property type="match status" value="1"/>
</dbReference>
<dbReference type="InterPro" id="IPR037257">
    <property type="entry name" value="T2SS_E_N_sf"/>
</dbReference>
<reference evidence="5 6" key="1">
    <citation type="journal article" date="2017" name="Nat. Commun.">
        <title>In situ click chemistry generation of cyclooxygenase-2 inhibitors.</title>
        <authorList>
            <person name="Bhardwaj A."/>
            <person name="Kaur J."/>
            <person name="Wuest M."/>
            <person name="Wuest F."/>
        </authorList>
    </citation>
    <scope>NUCLEOTIDE SEQUENCE [LARGE SCALE GENOMIC DNA]</scope>
    <source>
        <strain evidence="5">S2_018_000_R2_106</strain>
    </source>
</reference>
<dbReference type="Gene3D" id="3.40.50.300">
    <property type="entry name" value="P-loop containing nucleotide triphosphate hydrolases"/>
    <property type="match status" value="1"/>
</dbReference>
<dbReference type="EMBL" id="VAFM01000001">
    <property type="protein sequence ID" value="TKW61672.1"/>
    <property type="molecule type" value="Genomic_DNA"/>
</dbReference>
<comment type="similarity">
    <text evidence="1">Belongs to the GSP E family.</text>
</comment>
<dbReference type="PANTHER" id="PTHR30258">
    <property type="entry name" value="TYPE II SECRETION SYSTEM PROTEIN GSPE-RELATED"/>
    <property type="match status" value="1"/>
</dbReference>
<comment type="caution">
    <text evidence="5">The sequence shown here is derived from an EMBL/GenBank/DDBJ whole genome shotgun (WGS) entry which is preliminary data.</text>
</comment>
<dbReference type="Pfam" id="PF00437">
    <property type="entry name" value="T2SSE"/>
    <property type="match status" value="1"/>
</dbReference>
<dbReference type="GO" id="GO:0016887">
    <property type="term" value="F:ATP hydrolysis activity"/>
    <property type="evidence" value="ECO:0007669"/>
    <property type="project" value="TreeGrafter"/>
</dbReference>
<dbReference type="SMART" id="SM00382">
    <property type="entry name" value="AAA"/>
    <property type="match status" value="1"/>
</dbReference>
<evidence type="ECO:0000259" key="4">
    <source>
        <dbReference type="SMART" id="SM00382"/>
    </source>
</evidence>
<dbReference type="Proteomes" id="UP000320948">
    <property type="component" value="Unassembled WGS sequence"/>
</dbReference>
<dbReference type="SUPFAM" id="SSF160246">
    <property type="entry name" value="EspE N-terminal domain-like"/>
    <property type="match status" value="1"/>
</dbReference>
<dbReference type="Gene3D" id="3.30.450.90">
    <property type="match status" value="1"/>
</dbReference>
<keyword evidence="2" id="KW-0547">Nucleotide-binding</keyword>
<dbReference type="PANTHER" id="PTHR30258:SF3">
    <property type="entry name" value="SLL1921 PROTEIN"/>
    <property type="match status" value="1"/>
</dbReference>
<name>A0A6N4RCE4_BLAVI</name>
<evidence type="ECO:0000313" key="6">
    <source>
        <dbReference type="Proteomes" id="UP000320948"/>
    </source>
</evidence>
<dbReference type="AlphaFoldDB" id="A0A6N4RCE4"/>
<evidence type="ECO:0000256" key="1">
    <source>
        <dbReference type="ARBA" id="ARBA00006611"/>
    </source>
</evidence>
<sequence>MDIVDMMIADRVISMADLHNLPVTVQKDPDSLIEALGKAGKLTPGQQSRYRAVAYDFPVKNDEEMAKVTPHQVEGIDRAFLTFYTACPIELGRNSVTWAAADLPNKRLHSEILLRNRKNNHTFVWASAKSIEAAIERMSKREGHSLKFLVENAYAQLNAGNDDAIVSLVDEIIRTAYKNGASDLHIEILNRKPTVMARIDNELEELVALPMEVYDRVVGRLRHMAGVSAENFKKPLYGRMTFDLTNRQSVDIRYTTQPITLENTAKIAMRFLRPFEGQMETFGYGDETIDKIDQLMRFEEGVIVFAGPTGSGKSTASRLMIRRGQRPGQNVISYEKQIEERMDNVIQTEEDLSAGVNLETFLYAALGLDPDVMFIGEVRSPEDTRRVIDAGNTGHLVITTMHANDSFMTLDRLLQRGVPPELIFSNVRGIIAQRLVRRLCPKCKVPYELDQQLADSMNSVRDVGFKRGDTICRPNRNGCELCHYRGYTGRIAMEEVLELWRREVSRNIWSGNRLRPDWVDVVREQARATGMKDMLTQGLRHVKNGITSLDELERFFSADLEALR</sequence>
<evidence type="ECO:0000256" key="3">
    <source>
        <dbReference type="ARBA" id="ARBA00022840"/>
    </source>
</evidence>
<protein>
    <recommendedName>
        <fullName evidence="4">AAA+ ATPase domain-containing protein</fullName>
    </recommendedName>
</protein>
<accession>A0A6N4RCE4</accession>
<dbReference type="InterPro" id="IPR003593">
    <property type="entry name" value="AAA+_ATPase"/>
</dbReference>
<dbReference type="InterPro" id="IPR001482">
    <property type="entry name" value="T2SS/T4SS_dom"/>
</dbReference>
<keyword evidence="3" id="KW-0067">ATP-binding</keyword>
<evidence type="ECO:0000256" key="2">
    <source>
        <dbReference type="ARBA" id="ARBA00022741"/>
    </source>
</evidence>